<dbReference type="WBParaSite" id="ASIM_0002121501-mRNA-1">
    <property type="protein sequence ID" value="ASIM_0002121501-mRNA-1"/>
    <property type="gene ID" value="ASIM_0002121501"/>
</dbReference>
<keyword evidence="3" id="KW-1185">Reference proteome</keyword>
<name>A0A0M3KJP0_ANISI</name>
<evidence type="ECO:0000256" key="1">
    <source>
        <dbReference type="SAM" id="MobiDB-lite"/>
    </source>
</evidence>
<dbReference type="EMBL" id="UYRR01040033">
    <property type="protein sequence ID" value="VDK78165.1"/>
    <property type="molecule type" value="Genomic_DNA"/>
</dbReference>
<feature type="compositionally biased region" description="Polar residues" evidence="1">
    <location>
        <begin position="22"/>
        <end position="31"/>
    </location>
</feature>
<reference evidence="2 3" key="2">
    <citation type="submission" date="2018-11" db="EMBL/GenBank/DDBJ databases">
        <authorList>
            <consortium name="Pathogen Informatics"/>
        </authorList>
    </citation>
    <scope>NUCLEOTIDE SEQUENCE [LARGE SCALE GENOMIC DNA]</scope>
</reference>
<evidence type="ECO:0000313" key="3">
    <source>
        <dbReference type="Proteomes" id="UP000267096"/>
    </source>
</evidence>
<proteinExistence type="predicted"/>
<feature type="region of interest" description="Disordered" evidence="1">
    <location>
        <begin position="85"/>
        <end position="115"/>
    </location>
</feature>
<gene>
    <name evidence="2" type="ORF">ASIM_LOCUS20588</name>
</gene>
<organism evidence="4">
    <name type="scientific">Anisakis simplex</name>
    <name type="common">Herring worm</name>
    <dbReference type="NCBI Taxonomy" id="6269"/>
    <lineage>
        <taxon>Eukaryota</taxon>
        <taxon>Metazoa</taxon>
        <taxon>Ecdysozoa</taxon>
        <taxon>Nematoda</taxon>
        <taxon>Chromadorea</taxon>
        <taxon>Rhabditida</taxon>
        <taxon>Spirurina</taxon>
        <taxon>Ascaridomorpha</taxon>
        <taxon>Ascaridoidea</taxon>
        <taxon>Anisakidae</taxon>
        <taxon>Anisakis</taxon>
        <taxon>Anisakis simplex complex</taxon>
    </lineage>
</organism>
<protein>
    <submittedName>
        <fullName evidence="4">GAGE domain-containing protein</fullName>
    </submittedName>
</protein>
<accession>A0A0M3KJP0</accession>
<reference evidence="4" key="1">
    <citation type="submission" date="2017-02" db="UniProtKB">
        <authorList>
            <consortium name="WormBaseParasite"/>
        </authorList>
    </citation>
    <scope>IDENTIFICATION</scope>
</reference>
<feature type="compositionally biased region" description="Polar residues" evidence="1">
    <location>
        <begin position="95"/>
        <end position="105"/>
    </location>
</feature>
<feature type="region of interest" description="Disordered" evidence="1">
    <location>
        <begin position="1"/>
        <end position="53"/>
    </location>
</feature>
<evidence type="ECO:0000313" key="4">
    <source>
        <dbReference type="WBParaSite" id="ASIM_0002121501-mRNA-1"/>
    </source>
</evidence>
<evidence type="ECO:0000313" key="2">
    <source>
        <dbReference type="EMBL" id="VDK78165.1"/>
    </source>
</evidence>
<sequence length="115" mass="12431">MRLISINRIISEDHPNDPNDGATDQPTSHSLSEMDISMDAQSSEGTEPKADTAPELVFELGKEPSEDHEQPEAEAKLVEAVAEEPTFHEAKEAGQLTQIGGSTYETPVKKTAAPM</sequence>
<dbReference type="AlphaFoldDB" id="A0A0M3KJP0"/>
<dbReference type="Proteomes" id="UP000267096">
    <property type="component" value="Unassembled WGS sequence"/>
</dbReference>